<protein>
    <submittedName>
        <fullName evidence="2">NAD(P)/FAD-dependent oxidoreductase</fullName>
    </submittedName>
</protein>
<reference evidence="2 3" key="1">
    <citation type="submission" date="2019-03" db="EMBL/GenBank/DDBJ databases">
        <title>Comparative genomic analyses of the sweetpotato soil rot pathogen, Streptomyces ipomoeae.</title>
        <authorList>
            <person name="Ruschel Soares N."/>
            <person name="Badger J.H."/>
            <person name="Huguet-Tapia J.C."/>
            <person name="Clark C.A."/>
            <person name="Pettis G.S."/>
        </authorList>
    </citation>
    <scope>NUCLEOTIDE SEQUENCE [LARGE SCALE GENOMIC DNA]</scope>
    <source>
        <strain evidence="2 3">88-35</strain>
    </source>
</reference>
<organism evidence="2 3">
    <name type="scientific">Streptomyces ipomoeae</name>
    <dbReference type="NCBI Taxonomy" id="103232"/>
    <lineage>
        <taxon>Bacteria</taxon>
        <taxon>Bacillati</taxon>
        <taxon>Actinomycetota</taxon>
        <taxon>Actinomycetes</taxon>
        <taxon>Kitasatosporales</taxon>
        <taxon>Streptomycetaceae</taxon>
        <taxon>Streptomyces</taxon>
    </lineage>
</organism>
<dbReference type="EMBL" id="SPAZ01000165">
    <property type="protein sequence ID" value="TQE32724.1"/>
    <property type="molecule type" value="Genomic_DNA"/>
</dbReference>
<evidence type="ECO:0000259" key="1">
    <source>
        <dbReference type="Pfam" id="PF01494"/>
    </source>
</evidence>
<dbReference type="PRINTS" id="PR00420">
    <property type="entry name" value="RNGMNOXGNASE"/>
</dbReference>
<dbReference type="Gene3D" id="3.50.50.60">
    <property type="entry name" value="FAD/NAD(P)-binding domain"/>
    <property type="match status" value="1"/>
</dbReference>
<dbReference type="InterPro" id="IPR050407">
    <property type="entry name" value="Geranylgeranyl_reductase"/>
</dbReference>
<dbReference type="InterPro" id="IPR036188">
    <property type="entry name" value="FAD/NAD-bd_sf"/>
</dbReference>
<gene>
    <name evidence="2" type="ORF">Sipo8835_19635</name>
</gene>
<feature type="domain" description="FAD-binding" evidence="1">
    <location>
        <begin position="2"/>
        <end position="334"/>
    </location>
</feature>
<sequence>MYDVIVVGARCAGSPLAMLLARRGHRVLVVDRASFPSDTVSTHYIHQAGLSRLQNWGLLDEVVATKAPAVRELHFSYRGVGLSGFAEPIDGIDAVYCPRRTVLDEILVNAARRAGAEVVEGFTVSDLVFSEGRVAGVRGREGGNGEREFRARVVVGADGTRSTVARKTGARSYKVHPAAGVNYYAYYSGLDWGAHHLTGVDQQWLGTWPTNDGLTLLAVISGRRHLKRFRQDIAANFQAVVDDVAPKMGEQLREQGARETDFQVLRYADNYYRHPYGPGWALVGDAGYHKDPYTGFGITDAFRHAELLAERLHQGLCGERQMADALAEYHKLRDESSADHYALTTTLSELTELPPLFQSVLGAMANSQKWADRLFGLLGGGLEHRDIFSPDALRRLYDDAGVPEAQRVYR</sequence>
<evidence type="ECO:0000313" key="3">
    <source>
        <dbReference type="Proteomes" id="UP000318720"/>
    </source>
</evidence>
<proteinExistence type="predicted"/>
<dbReference type="PANTHER" id="PTHR42685:SF22">
    <property type="entry name" value="CONDITIONED MEDIUM FACTOR RECEPTOR 1"/>
    <property type="match status" value="1"/>
</dbReference>
<dbReference type="GO" id="GO:0071949">
    <property type="term" value="F:FAD binding"/>
    <property type="evidence" value="ECO:0007669"/>
    <property type="project" value="InterPro"/>
</dbReference>
<comment type="caution">
    <text evidence="2">The sequence shown here is derived from an EMBL/GenBank/DDBJ whole genome shotgun (WGS) entry which is preliminary data.</text>
</comment>
<dbReference type="InterPro" id="IPR002938">
    <property type="entry name" value="FAD-bd"/>
</dbReference>
<dbReference type="PANTHER" id="PTHR42685">
    <property type="entry name" value="GERANYLGERANYL DIPHOSPHATE REDUCTASE"/>
    <property type="match status" value="1"/>
</dbReference>
<dbReference type="Pfam" id="PF01494">
    <property type="entry name" value="FAD_binding_3"/>
    <property type="match status" value="1"/>
</dbReference>
<dbReference type="Proteomes" id="UP000318720">
    <property type="component" value="Unassembled WGS sequence"/>
</dbReference>
<dbReference type="AlphaFoldDB" id="A0AAE8W172"/>
<dbReference type="SUPFAM" id="SSF51905">
    <property type="entry name" value="FAD/NAD(P)-binding domain"/>
    <property type="match status" value="1"/>
</dbReference>
<evidence type="ECO:0000313" key="2">
    <source>
        <dbReference type="EMBL" id="TQE32724.1"/>
    </source>
</evidence>
<accession>A0AAE8W172</accession>
<name>A0AAE8W172_9ACTN</name>
<dbReference type="RefSeq" id="WP_009323765.1">
    <property type="nucleotide sequence ID" value="NZ_JARAVA010000493.1"/>
</dbReference>